<reference evidence="4" key="1">
    <citation type="submission" date="2020-05" db="EMBL/GenBank/DDBJ databases">
        <authorList>
            <person name="Chiriac C."/>
            <person name="Salcher M."/>
            <person name="Ghai R."/>
            <person name="Kavagutti S V."/>
        </authorList>
    </citation>
    <scope>NUCLEOTIDE SEQUENCE</scope>
</reference>
<sequence length="405" mass="45559">MDSKIVERAIYGLIEKLPFYGHLVQTFKIVITTAVPTAGVSFDPNGKSIRLAINLDFFTGLTEGERIALLIHECSHVDRLHLIRGNDFDDKKRFNMAADLAINSYIDGLPEGGLYPQDYRLRKFQTAEWYYDRVDEESKDKKPGKKGKNNKSGSDGDPTDSDSEPQEQSADGEEIQKKYLPEPTTDVHDWDSNGLSLDQQVDMLETAIKRAVEKMGSSAGTLPSHVIESLQLLKELKTKNWHKELRKFLGKTVNGWDRERTWSKRNRRFGLAEAGSKIAGQKKLAIAFDTSGSMSQSELNQALAEAVAMVKGGVCGYLIQFDTQVNKVERLRRHQEVEVVGRGGTSFTDLMQKVDAMHCDALVVFTDGDDGDDCVQPKTPVLWVFTDGRRNKYEWGFKTEIREAS</sequence>
<protein>
    <submittedName>
        <fullName evidence="4">VWFA domain containing protein</fullName>
    </submittedName>
</protein>
<dbReference type="InterPro" id="IPR036465">
    <property type="entry name" value="vWFA_dom_sf"/>
</dbReference>
<dbReference type="SUPFAM" id="SSF53300">
    <property type="entry name" value="vWA-like"/>
    <property type="match status" value="1"/>
</dbReference>
<evidence type="ECO:0000256" key="1">
    <source>
        <dbReference type="SAM" id="MobiDB-lite"/>
    </source>
</evidence>
<evidence type="ECO:0000259" key="2">
    <source>
        <dbReference type="Pfam" id="PF09967"/>
    </source>
</evidence>
<feature type="domain" description="VWA-like" evidence="2">
    <location>
        <begin position="284"/>
        <end position="391"/>
    </location>
</feature>
<name>A0A6J7WTM0_9CAUD</name>
<feature type="domain" description="Putative metallopeptidase" evidence="3">
    <location>
        <begin position="7"/>
        <end position="272"/>
    </location>
</feature>
<accession>A0A6J7WTM0</accession>
<evidence type="ECO:0000313" key="4">
    <source>
        <dbReference type="EMBL" id="CAB5221341.1"/>
    </source>
</evidence>
<organism evidence="4">
    <name type="scientific">uncultured Caudovirales phage</name>
    <dbReference type="NCBI Taxonomy" id="2100421"/>
    <lineage>
        <taxon>Viruses</taxon>
        <taxon>Duplodnaviria</taxon>
        <taxon>Heunggongvirae</taxon>
        <taxon>Uroviricota</taxon>
        <taxon>Caudoviricetes</taxon>
        <taxon>Peduoviridae</taxon>
        <taxon>Maltschvirus</taxon>
        <taxon>Maltschvirus maltsch</taxon>
    </lineage>
</organism>
<gene>
    <name evidence="4" type="ORF">UFOVP244_140</name>
</gene>
<proteinExistence type="predicted"/>
<dbReference type="PANTHER" id="PTHR38730">
    <property type="entry name" value="SLL7028 PROTEIN"/>
    <property type="match status" value="1"/>
</dbReference>
<feature type="region of interest" description="Disordered" evidence="1">
    <location>
        <begin position="135"/>
        <end position="173"/>
    </location>
</feature>
<feature type="compositionally biased region" description="Acidic residues" evidence="1">
    <location>
        <begin position="157"/>
        <end position="173"/>
    </location>
</feature>
<dbReference type="Pfam" id="PF13203">
    <property type="entry name" value="DUF2201_N"/>
    <property type="match status" value="1"/>
</dbReference>
<dbReference type="EMBL" id="LR798292">
    <property type="protein sequence ID" value="CAB5221341.1"/>
    <property type="molecule type" value="Genomic_DNA"/>
</dbReference>
<dbReference type="Pfam" id="PF09967">
    <property type="entry name" value="DUF2201"/>
    <property type="match status" value="1"/>
</dbReference>
<evidence type="ECO:0000259" key="3">
    <source>
        <dbReference type="Pfam" id="PF13203"/>
    </source>
</evidence>
<dbReference type="PANTHER" id="PTHR38730:SF1">
    <property type="entry name" value="SLL7028 PROTEIN"/>
    <property type="match status" value="1"/>
</dbReference>
<dbReference type="InterPro" id="IPR018698">
    <property type="entry name" value="VWA-like_dom"/>
</dbReference>
<dbReference type="InterPro" id="IPR025154">
    <property type="entry name" value="Put_metallopeptidase_dom"/>
</dbReference>